<evidence type="ECO:0000313" key="3">
    <source>
        <dbReference type="Proteomes" id="UP000193710"/>
    </source>
</evidence>
<sequence>MADIGAVWRRSAPVERALVTGWFAGVALPANSAEVGVGSFPLPRNSIGRLLADLVAGSAAAVRSAFRTRAPRSEPRQRYHHPRREAFIEDAAMSREMYRL</sequence>
<dbReference type="eggNOG" id="ENOG50321EC">
    <property type="taxonomic scope" value="Bacteria"/>
</dbReference>
<evidence type="ECO:0000313" key="1">
    <source>
        <dbReference type="EMBL" id="CDO90682.1"/>
    </source>
</evidence>
<dbReference type="HOGENOM" id="CLU_2302820_0_0_11"/>
<dbReference type="EMBL" id="LQPY01000007">
    <property type="protein sequence ID" value="ORX07457.1"/>
    <property type="molecule type" value="Genomic_DNA"/>
</dbReference>
<organism evidence="1">
    <name type="scientific">Mycobacterium triplex</name>
    <dbReference type="NCBI Taxonomy" id="47839"/>
    <lineage>
        <taxon>Bacteria</taxon>
        <taxon>Bacillati</taxon>
        <taxon>Actinomycetota</taxon>
        <taxon>Actinomycetes</taxon>
        <taxon>Mycobacteriales</taxon>
        <taxon>Mycobacteriaceae</taxon>
        <taxon>Mycobacterium</taxon>
        <taxon>Mycobacterium simiae complex</taxon>
    </lineage>
</organism>
<proteinExistence type="predicted"/>
<reference evidence="2 3" key="3">
    <citation type="submission" date="2016-01" db="EMBL/GenBank/DDBJ databases">
        <title>The new phylogeny of the genus Mycobacterium.</title>
        <authorList>
            <person name="Tarcisio F."/>
            <person name="Conor M."/>
            <person name="Antonella G."/>
            <person name="Elisabetta G."/>
            <person name="Giulia F.S."/>
            <person name="Sara T."/>
            <person name="Anna F."/>
            <person name="Clotilde B."/>
            <person name="Roberto B."/>
            <person name="Veronica D.S."/>
            <person name="Fabio R."/>
            <person name="Monica P."/>
            <person name="Olivier J."/>
            <person name="Enrico T."/>
            <person name="Nicola S."/>
        </authorList>
    </citation>
    <scope>NUCLEOTIDE SEQUENCE [LARGE SCALE GENOMIC DNA]</scope>
    <source>
        <strain evidence="2 3">DSM 44626</strain>
    </source>
</reference>
<reference evidence="1" key="2">
    <citation type="submission" date="2014-04" db="EMBL/GenBank/DDBJ databases">
        <authorList>
            <person name="Urmite Genomes U."/>
        </authorList>
    </citation>
    <scope>NUCLEOTIDE SEQUENCE</scope>
    <source>
        <strain evidence="1">DSM 44626</strain>
    </source>
</reference>
<keyword evidence="3" id="KW-1185">Reference proteome</keyword>
<dbReference type="STRING" id="47839.BN973_05081"/>
<dbReference type="AlphaFoldDB" id="A0A024K521"/>
<accession>A0A024K521</accession>
<evidence type="ECO:0000313" key="2">
    <source>
        <dbReference type="EMBL" id="ORX07457.1"/>
    </source>
</evidence>
<gene>
    <name evidence="2" type="ORF">AWC29_06970</name>
    <name evidence="1" type="ORF">BN973_05081</name>
</gene>
<name>A0A024K521_9MYCO</name>
<dbReference type="EMBL" id="HG964446">
    <property type="protein sequence ID" value="CDO90682.1"/>
    <property type="molecule type" value="Genomic_DNA"/>
</dbReference>
<dbReference type="Proteomes" id="UP000193710">
    <property type="component" value="Unassembled WGS sequence"/>
</dbReference>
<protein>
    <submittedName>
        <fullName evidence="1">Uncharacterized protein</fullName>
    </submittedName>
</protein>
<dbReference type="Proteomes" id="UP000028880">
    <property type="component" value="Unassembled WGS sequence"/>
</dbReference>
<reference evidence="1" key="1">
    <citation type="journal article" date="2014" name="Genome Announc.">
        <title>Draft Genome Sequence of Mycobacterium triplex DSM 44626.</title>
        <authorList>
            <person name="Sassi M."/>
            <person name="Croce O."/>
            <person name="Robert C."/>
            <person name="Raoult D."/>
            <person name="Drancourt M."/>
        </authorList>
    </citation>
    <scope>NUCLEOTIDE SEQUENCE [LARGE SCALE GENOMIC DNA]</scope>
    <source>
        <strain evidence="1">DSM 44626</strain>
    </source>
</reference>